<dbReference type="GO" id="GO:0009451">
    <property type="term" value="P:RNA modification"/>
    <property type="evidence" value="ECO:0007669"/>
    <property type="project" value="InterPro"/>
</dbReference>
<proteinExistence type="predicted"/>
<dbReference type="InterPro" id="IPR046960">
    <property type="entry name" value="PPR_At4g14850-like_plant"/>
</dbReference>
<dbReference type="Pfam" id="PF01535">
    <property type="entry name" value="PPR"/>
    <property type="match status" value="5"/>
</dbReference>
<dbReference type="Proteomes" id="UP000436088">
    <property type="component" value="Unassembled WGS sequence"/>
</dbReference>
<feature type="repeat" description="PPR" evidence="2">
    <location>
        <begin position="45"/>
        <end position="79"/>
    </location>
</feature>
<dbReference type="NCBIfam" id="TIGR00756">
    <property type="entry name" value="PPR"/>
    <property type="match status" value="3"/>
</dbReference>
<dbReference type="InterPro" id="IPR002885">
    <property type="entry name" value="PPR_rpt"/>
</dbReference>
<organism evidence="3 4">
    <name type="scientific">Hibiscus syriacus</name>
    <name type="common">Rose of Sharon</name>
    <dbReference type="NCBI Taxonomy" id="106335"/>
    <lineage>
        <taxon>Eukaryota</taxon>
        <taxon>Viridiplantae</taxon>
        <taxon>Streptophyta</taxon>
        <taxon>Embryophyta</taxon>
        <taxon>Tracheophyta</taxon>
        <taxon>Spermatophyta</taxon>
        <taxon>Magnoliopsida</taxon>
        <taxon>eudicotyledons</taxon>
        <taxon>Gunneridae</taxon>
        <taxon>Pentapetalae</taxon>
        <taxon>rosids</taxon>
        <taxon>malvids</taxon>
        <taxon>Malvales</taxon>
        <taxon>Malvaceae</taxon>
        <taxon>Malvoideae</taxon>
        <taxon>Hibiscus</taxon>
    </lineage>
</organism>
<evidence type="ECO:0000256" key="2">
    <source>
        <dbReference type="PROSITE-ProRule" id="PRU00708"/>
    </source>
</evidence>
<accession>A0A6A3AHS7</accession>
<dbReference type="PANTHER" id="PTHR47926:SF456">
    <property type="entry name" value="PENTATRICOPEPTIDE REPEAT-CONTAINING PROTEIN ELI1, CHLOROPLASTIC"/>
    <property type="match status" value="1"/>
</dbReference>
<gene>
    <name evidence="3" type="ORF">F3Y22_tig00110461pilonHSYRG00172</name>
</gene>
<dbReference type="FunFam" id="1.25.40.10:FF:000607">
    <property type="entry name" value="Pentatricopeptide repeat-containing protein, mitochondrial"/>
    <property type="match status" value="1"/>
</dbReference>
<name>A0A6A3AHS7_HIBSY</name>
<keyword evidence="4" id="KW-1185">Reference proteome</keyword>
<feature type="repeat" description="PPR" evidence="2">
    <location>
        <begin position="150"/>
        <end position="180"/>
    </location>
</feature>
<dbReference type="Gene3D" id="1.25.40.10">
    <property type="entry name" value="Tetratricopeptide repeat domain"/>
    <property type="match status" value="2"/>
</dbReference>
<evidence type="ECO:0000313" key="3">
    <source>
        <dbReference type="EMBL" id="KAE8704124.1"/>
    </source>
</evidence>
<sequence length="180" mass="20343">MLHYQVIKLGFDSDLYVKTGLVDVYARRGDVGSARLTFERMPEKSLVSLTTMLTCYAKHWELKEARSLFDGMVKKDVVCWNVMIDGYAQHGMPNEALLGALESGRWLHSYVDNNDIQVNVRLATALIDMYNKCGSLEDARLVFDKISDKDVVGWNSMILGYALHGLSQVALELFNEMLEA</sequence>
<dbReference type="AlphaFoldDB" id="A0A6A3AHS7"/>
<reference evidence="3" key="1">
    <citation type="submission" date="2019-09" db="EMBL/GenBank/DDBJ databases">
        <title>Draft genome information of white flower Hibiscus syriacus.</title>
        <authorList>
            <person name="Kim Y.-M."/>
        </authorList>
    </citation>
    <scope>NUCLEOTIDE SEQUENCE [LARGE SCALE GENOMIC DNA]</scope>
    <source>
        <strain evidence="3">YM2019G1</strain>
    </source>
</reference>
<evidence type="ECO:0000256" key="1">
    <source>
        <dbReference type="ARBA" id="ARBA00022737"/>
    </source>
</evidence>
<dbReference type="InterPro" id="IPR011990">
    <property type="entry name" value="TPR-like_helical_dom_sf"/>
</dbReference>
<dbReference type="GO" id="GO:0003723">
    <property type="term" value="F:RNA binding"/>
    <property type="evidence" value="ECO:0007669"/>
    <property type="project" value="InterPro"/>
</dbReference>
<keyword evidence="1" id="KW-0677">Repeat</keyword>
<dbReference type="PROSITE" id="PS51375">
    <property type="entry name" value="PPR"/>
    <property type="match status" value="2"/>
</dbReference>
<comment type="caution">
    <text evidence="3">The sequence shown here is derived from an EMBL/GenBank/DDBJ whole genome shotgun (WGS) entry which is preliminary data.</text>
</comment>
<evidence type="ECO:0000313" key="4">
    <source>
        <dbReference type="Proteomes" id="UP000436088"/>
    </source>
</evidence>
<dbReference type="PANTHER" id="PTHR47926">
    <property type="entry name" value="PENTATRICOPEPTIDE REPEAT-CONTAINING PROTEIN"/>
    <property type="match status" value="1"/>
</dbReference>
<dbReference type="EMBL" id="VEPZ02000995">
    <property type="protein sequence ID" value="KAE8704124.1"/>
    <property type="molecule type" value="Genomic_DNA"/>
</dbReference>
<protein>
    <submittedName>
        <fullName evidence="3">Pentatricopeptide repeat-containing protein ELI1</fullName>
    </submittedName>
</protein>